<protein>
    <submittedName>
        <fullName evidence="3">Apolipoprotein A1/A4/E family protein</fullName>
    </submittedName>
</protein>
<feature type="transmembrane region" description="Helical" evidence="2">
    <location>
        <begin position="133"/>
        <end position="155"/>
    </location>
</feature>
<evidence type="ECO:0000256" key="2">
    <source>
        <dbReference type="SAM" id="Phobius"/>
    </source>
</evidence>
<dbReference type="RefSeq" id="WP_190431729.1">
    <property type="nucleotide sequence ID" value="NZ_JAMPKM010000001.1"/>
</dbReference>
<gene>
    <name evidence="3" type="ORF">NC998_02955</name>
</gene>
<keyword evidence="2" id="KW-0472">Membrane</keyword>
<accession>A0ABV0J4H3</accession>
<feature type="transmembrane region" description="Helical" evidence="2">
    <location>
        <begin position="42"/>
        <end position="60"/>
    </location>
</feature>
<organism evidence="3 4">
    <name type="scientific">Trichocoleus desertorum GB2-A4</name>
    <dbReference type="NCBI Taxonomy" id="2933944"/>
    <lineage>
        <taxon>Bacteria</taxon>
        <taxon>Bacillati</taxon>
        <taxon>Cyanobacteriota</taxon>
        <taxon>Cyanophyceae</taxon>
        <taxon>Leptolyngbyales</taxon>
        <taxon>Trichocoleusaceae</taxon>
        <taxon>Trichocoleus</taxon>
    </lineage>
</organism>
<keyword evidence="4" id="KW-1185">Reference proteome</keyword>
<feature type="coiled-coil region" evidence="1">
    <location>
        <begin position="889"/>
        <end position="916"/>
    </location>
</feature>
<proteinExistence type="predicted"/>
<evidence type="ECO:0000256" key="1">
    <source>
        <dbReference type="SAM" id="Coils"/>
    </source>
</evidence>
<evidence type="ECO:0000313" key="4">
    <source>
        <dbReference type="Proteomes" id="UP001464891"/>
    </source>
</evidence>
<name>A0ABV0J4H3_9CYAN</name>
<keyword evidence="2" id="KW-0812">Transmembrane</keyword>
<reference evidence="3 4" key="1">
    <citation type="submission" date="2022-04" db="EMBL/GenBank/DDBJ databases">
        <title>Positive selection, recombination, and allopatry shape intraspecific diversity of widespread and dominant cyanobacteria.</title>
        <authorList>
            <person name="Wei J."/>
            <person name="Shu W."/>
            <person name="Hu C."/>
        </authorList>
    </citation>
    <scope>NUCLEOTIDE SEQUENCE [LARGE SCALE GENOMIC DNA]</scope>
    <source>
        <strain evidence="3 4">GB2-A4</strain>
    </source>
</reference>
<feature type="coiled-coil region" evidence="1">
    <location>
        <begin position="606"/>
        <end position="633"/>
    </location>
</feature>
<feature type="transmembrane region" description="Helical" evidence="2">
    <location>
        <begin position="106"/>
        <end position="126"/>
    </location>
</feature>
<comment type="caution">
    <text evidence="3">The sequence shown here is derived from an EMBL/GenBank/DDBJ whole genome shotgun (WGS) entry which is preliminary data.</text>
</comment>
<feature type="transmembrane region" description="Helical" evidence="2">
    <location>
        <begin position="1033"/>
        <end position="1056"/>
    </location>
</feature>
<keyword evidence="1" id="KW-0175">Coiled coil</keyword>
<dbReference type="Proteomes" id="UP001464891">
    <property type="component" value="Unassembled WGS sequence"/>
</dbReference>
<dbReference type="EMBL" id="JAMPKM010000001">
    <property type="protein sequence ID" value="MEP0816050.1"/>
    <property type="molecule type" value="Genomic_DNA"/>
</dbReference>
<evidence type="ECO:0000313" key="3">
    <source>
        <dbReference type="EMBL" id="MEP0816050.1"/>
    </source>
</evidence>
<keyword evidence="2" id="KW-1133">Transmembrane helix</keyword>
<sequence length="1057" mass="117285">MFHNIGIARELFQGQFWIAQVPVDGSVTTPEEAALVFSGPQFFVALIAGLVLAFAIQLVLTNLSVAAGISYLGHQSDDNQSSHSSHSSHKDSGSLGGTIRKIGTAVGLWTLITVTITLFIACLLAVKLSLIENAVLGAIVGLVIWAAYFTLLVWVSSSTVGSLIGSVVNTATSGFQAVLGTATAAIAGKSASDQVVATAEAAAAAVRRELTVGMDPVSIRETIEDYLDRLKPSELDISRIRGEFENLVNTPELKSLAQSAGGVGESLRDRLSHIDRQTFVNLVSSRTDLSKRDINRIVDQLEGVWQQVLSQQGQQDLMGQLRDYLSSAQPENLRSNEFSNKLDQLIAEIRRSNQGGSQQQQPPGLIGRAAQFGMTALSGTVLSRTDLSDLDVEKVMGQLQGFKDKLGEQANKVGSQVAEKAPALPFNPIRADIENYILNSYAWHLNRETIKYEFRNVIYDPQADPGVVKRQLEQLNRSYFVDLLTQRGDLSPARVGDIADELESIRQEVLTTATIAADQEESQDLRSRVENYLSSTGKAELSPEGIERDFQTLLEDPEAGYEELRDRLNHFDHDTLVQLLAQRQDLSQEEADHIVSQLESTRDRVLGNAQSVQDQAESKATELRQRLESYLQNTGRSELNPEGIKRDLQTLLDDPQAGFRALRWRFSAVDRDTFVKLLAQRPDISEEEANRIFDQVESNWNNITHAPQIVVGKTKEQYDKTTTAIADYLRNTNLQELDPVGIQRDLQTLLHDPKEGTLALRRRLSQVDRETLVRLLSQRPDISEEQANRLVDQTQEAIRSIVRAPRRLAARTQERVRDFQATLENYLRNTDKEELNPEGIKRDLQLLLSDPRAGLGSLGDRLSHVDRSTIVALLSQRSDMTEAEASRIVDQVLSVREQVQAQIQNIQNQIQSVIDGIFGRIRNYLNALDRPELNYEGIKRDLRTVFDDPQAGFDALRSRLGQFDRGTLVALLSSREDISEADANRIIDQIEGARNSVLQRAERIQHEAQRRLDDLKRQAQHQAEETRKAAATAAWWLFGTAAVSALASAAAGAIAVG</sequence>
<feature type="coiled-coil region" evidence="1">
    <location>
        <begin position="998"/>
        <end position="1025"/>
    </location>
</feature>